<proteinExistence type="predicted"/>
<gene>
    <name evidence="1" type="ORF">EVA_13316</name>
</gene>
<organism evidence="1">
    <name type="scientific">gut metagenome</name>
    <dbReference type="NCBI Taxonomy" id="749906"/>
    <lineage>
        <taxon>unclassified sequences</taxon>
        <taxon>metagenomes</taxon>
        <taxon>organismal metagenomes</taxon>
    </lineage>
</organism>
<reference evidence="1" key="1">
    <citation type="journal article" date="2012" name="PLoS ONE">
        <title>Gene sets for utilization of primary and secondary nutrition supplies in the distal gut of endangered iberian lynx.</title>
        <authorList>
            <person name="Alcaide M."/>
            <person name="Messina E."/>
            <person name="Richter M."/>
            <person name="Bargiela R."/>
            <person name="Peplies J."/>
            <person name="Huws S.A."/>
            <person name="Newbold C.J."/>
            <person name="Golyshin P.N."/>
            <person name="Simon M.A."/>
            <person name="Lopez G."/>
            <person name="Yakimov M.M."/>
            <person name="Ferrer M."/>
        </authorList>
    </citation>
    <scope>NUCLEOTIDE SEQUENCE</scope>
</reference>
<dbReference type="AlphaFoldDB" id="J9GGU4"/>
<comment type="caution">
    <text evidence="1">The sequence shown here is derived from an EMBL/GenBank/DDBJ whole genome shotgun (WGS) entry which is preliminary data.</text>
</comment>
<protein>
    <submittedName>
        <fullName evidence="1">Uncharacterized protein</fullName>
    </submittedName>
</protein>
<accession>J9GGU4</accession>
<evidence type="ECO:0000313" key="1">
    <source>
        <dbReference type="EMBL" id="EJW98599.1"/>
    </source>
</evidence>
<dbReference type="EMBL" id="AMCI01004193">
    <property type="protein sequence ID" value="EJW98599.1"/>
    <property type="molecule type" value="Genomic_DNA"/>
</dbReference>
<sequence>MEEKLGDRLLLTVEGPGVGGGVGQVVWLDGQDQRACTECGL</sequence>
<name>J9GGU4_9ZZZZ</name>